<evidence type="ECO:0000256" key="3">
    <source>
        <dbReference type="ARBA" id="ARBA00022448"/>
    </source>
</evidence>
<proteinExistence type="inferred from homology"/>
<comment type="subcellular location">
    <subcellularLocation>
        <location evidence="1">Nucleus</location>
    </subcellularLocation>
</comment>
<gene>
    <name evidence="5" type="ORF">K461DRAFT_290444</name>
</gene>
<evidence type="ECO:0000256" key="2">
    <source>
        <dbReference type="ARBA" id="ARBA00007991"/>
    </source>
</evidence>
<name>A0A9P4JAA6_9PEZI</name>
<dbReference type="GO" id="GO:0005634">
    <property type="term" value="C:nucleus"/>
    <property type="evidence" value="ECO:0007669"/>
    <property type="project" value="UniProtKB-SubCell"/>
</dbReference>
<keyword evidence="6" id="KW-1185">Reference proteome</keyword>
<comment type="caution">
    <text evidence="5">The sequence shown here is derived from an EMBL/GenBank/DDBJ whole genome shotgun (WGS) entry which is preliminary data.</text>
</comment>
<evidence type="ECO:0008006" key="7">
    <source>
        <dbReference type="Google" id="ProtNLM"/>
    </source>
</evidence>
<dbReference type="SUPFAM" id="SSF48371">
    <property type="entry name" value="ARM repeat"/>
    <property type="match status" value="1"/>
</dbReference>
<dbReference type="OrthoDB" id="2016913at2759"/>
<evidence type="ECO:0000256" key="4">
    <source>
        <dbReference type="ARBA" id="ARBA00023242"/>
    </source>
</evidence>
<evidence type="ECO:0000313" key="5">
    <source>
        <dbReference type="EMBL" id="KAF2158197.1"/>
    </source>
</evidence>
<sequence length="980" mass="107897">MDAADKAVELVRQLLDPRFAPSANTISQNLLDLQLSRDGWAVADSLLNSPDANLQFYGALSFQVKLNRGLTHSLTQADADAVLGRLLAALFTYVHNGGPNRVLDKICSALATYFVQTPAPWNHAVGKTAARLLQGHNDTDSDLPESLYSHLSSRQVQALLRLCRCFAEDLTRVEAKTAKGHQIEQAFKTCVPAFQALVSATLSSQQIASQEVVEEALSAYSAWASYAISHWQHEVDTCRALQAMTDVVMKLLIHQDFILAMTTANALADVLSHDSKFINQEQLSHLWPLISQAQETWADESDEDRVPLSKLVAAWAKTMIPQIQQTPDLPVFRDVLTQLTQSIFGVDWAQDGCAQLDIASDFWTEFVDHLVDYEVDMDDGRKQRFHSILDPVIEAYFDALDRKDDLTMSKVDSDYQDAWKAARADFGDIMTKLMETDFIPVYGICAVQLEQAYGRQDWYRIEAVLQLLNDMSNSYDGVPSSEQGLARTFNSDLFSHLLQPQSLHQLSARIKRLLVRLIDNYSTYFQEAPALIPPVVTLLMAIMEQNLSRESVLADLAAKCLASICEKCRKVLVAIANDLLSFCDRALASDHLSAYQREKIYGGMAYVVQALPKEKDKVHAVKLLIEKVYQDLQAAEQLLNHGQTEIAEQKMVTDFQCLASIGKALHSDQRQVIELDDSPPPTNGHSENPWEIGEGTGVPIRVIDCLRFIQLIPTSGDAWEGVCSVLRVGLSSTEPGPFVFPPSLISSFLSSMTPSTPRLEALLTTACAFVSAHSRTTHLRVPADVSTILSSIVQILLSLPSPNSDPVLAQQCTDFLERLLPRYSDVLLSLPSQPLEALLHFELRAFTSDEPMLKRTVASFLAALLGLGSAPTSPPAARELTAHLVAPLAAAVAHQIGGHAQRSELDAVAKVLRAVMQSGPGAKGVLEQALHGESWPVEAKVVEAEKRAFVQRVVMLRGGRGTAEAVKEFWAKARGTVGSY</sequence>
<evidence type="ECO:0000256" key="1">
    <source>
        <dbReference type="ARBA" id="ARBA00004123"/>
    </source>
</evidence>
<dbReference type="GO" id="GO:0006606">
    <property type="term" value="P:protein import into nucleus"/>
    <property type="evidence" value="ECO:0007669"/>
    <property type="project" value="TreeGrafter"/>
</dbReference>
<keyword evidence="3" id="KW-0813">Transport</keyword>
<evidence type="ECO:0000313" key="6">
    <source>
        <dbReference type="Proteomes" id="UP000799439"/>
    </source>
</evidence>
<organism evidence="5 6">
    <name type="scientific">Myriangium duriaei CBS 260.36</name>
    <dbReference type="NCBI Taxonomy" id="1168546"/>
    <lineage>
        <taxon>Eukaryota</taxon>
        <taxon>Fungi</taxon>
        <taxon>Dikarya</taxon>
        <taxon>Ascomycota</taxon>
        <taxon>Pezizomycotina</taxon>
        <taxon>Dothideomycetes</taxon>
        <taxon>Dothideomycetidae</taxon>
        <taxon>Myriangiales</taxon>
        <taxon>Myriangiaceae</taxon>
        <taxon>Myriangium</taxon>
    </lineage>
</organism>
<reference evidence="5" key="1">
    <citation type="journal article" date="2020" name="Stud. Mycol.">
        <title>101 Dothideomycetes genomes: a test case for predicting lifestyles and emergence of pathogens.</title>
        <authorList>
            <person name="Haridas S."/>
            <person name="Albert R."/>
            <person name="Binder M."/>
            <person name="Bloem J."/>
            <person name="Labutti K."/>
            <person name="Salamov A."/>
            <person name="Andreopoulos B."/>
            <person name="Baker S."/>
            <person name="Barry K."/>
            <person name="Bills G."/>
            <person name="Bluhm B."/>
            <person name="Cannon C."/>
            <person name="Castanera R."/>
            <person name="Culley D."/>
            <person name="Daum C."/>
            <person name="Ezra D."/>
            <person name="Gonzalez J."/>
            <person name="Henrissat B."/>
            <person name="Kuo A."/>
            <person name="Liang C."/>
            <person name="Lipzen A."/>
            <person name="Lutzoni F."/>
            <person name="Magnuson J."/>
            <person name="Mondo S."/>
            <person name="Nolan M."/>
            <person name="Ohm R."/>
            <person name="Pangilinan J."/>
            <person name="Park H.-J."/>
            <person name="Ramirez L."/>
            <person name="Alfaro M."/>
            <person name="Sun H."/>
            <person name="Tritt A."/>
            <person name="Yoshinaga Y."/>
            <person name="Zwiers L.-H."/>
            <person name="Turgeon B."/>
            <person name="Goodwin S."/>
            <person name="Spatafora J."/>
            <person name="Crous P."/>
            <person name="Grigoriev I."/>
        </authorList>
    </citation>
    <scope>NUCLEOTIDE SEQUENCE</scope>
    <source>
        <strain evidence="5">CBS 260.36</strain>
    </source>
</reference>
<dbReference type="InterPro" id="IPR016024">
    <property type="entry name" value="ARM-type_fold"/>
</dbReference>
<dbReference type="Gene3D" id="1.25.10.10">
    <property type="entry name" value="Leucine-rich Repeat Variant"/>
    <property type="match status" value="1"/>
</dbReference>
<dbReference type="InterPro" id="IPR051345">
    <property type="entry name" value="Importin_beta-like_NTR"/>
</dbReference>
<dbReference type="GO" id="GO:0005737">
    <property type="term" value="C:cytoplasm"/>
    <property type="evidence" value="ECO:0007669"/>
    <property type="project" value="TreeGrafter"/>
</dbReference>
<dbReference type="InterPro" id="IPR011989">
    <property type="entry name" value="ARM-like"/>
</dbReference>
<dbReference type="AlphaFoldDB" id="A0A9P4JAA6"/>
<dbReference type="EMBL" id="ML996081">
    <property type="protein sequence ID" value="KAF2158197.1"/>
    <property type="molecule type" value="Genomic_DNA"/>
</dbReference>
<keyword evidence="4" id="KW-0539">Nucleus</keyword>
<dbReference type="PANTHER" id="PTHR12363:SF33">
    <property type="entry name" value="IMPORTIN-13"/>
    <property type="match status" value="1"/>
</dbReference>
<accession>A0A9P4JAA6</accession>
<protein>
    <recommendedName>
        <fullName evidence="7">Importin N-terminal domain-containing protein</fullName>
    </recommendedName>
</protein>
<dbReference type="PANTHER" id="PTHR12363">
    <property type="entry name" value="TRANSPORTIN 3 AND IMPORTIN 13"/>
    <property type="match status" value="1"/>
</dbReference>
<dbReference type="Proteomes" id="UP000799439">
    <property type="component" value="Unassembled WGS sequence"/>
</dbReference>
<comment type="similarity">
    <text evidence="2">Belongs to the importin beta family.</text>
</comment>